<feature type="domain" description="Large catalase C-terminal" evidence="1">
    <location>
        <begin position="2"/>
        <end position="73"/>
    </location>
</feature>
<dbReference type="Pfam" id="PF18011">
    <property type="entry name" value="Catalase_C"/>
    <property type="match status" value="1"/>
</dbReference>
<evidence type="ECO:0000259" key="1">
    <source>
        <dbReference type="Pfam" id="PF18011"/>
    </source>
</evidence>
<dbReference type="Proteomes" id="UP001501442">
    <property type="component" value="Unassembled WGS sequence"/>
</dbReference>
<dbReference type="InterPro" id="IPR029062">
    <property type="entry name" value="Class_I_gatase-like"/>
</dbReference>
<dbReference type="InterPro" id="IPR041399">
    <property type="entry name" value="Catalase_large_C"/>
</dbReference>
<evidence type="ECO:0000313" key="2">
    <source>
        <dbReference type="EMBL" id="GAA4628446.1"/>
    </source>
</evidence>
<name>A0ABP8UF45_9ACTN</name>
<organism evidence="2 3">
    <name type="scientific">Actinoallomurus vinaceus</name>
    <dbReference type="NCBI Taxonomy" id="1080074"/>
    <lineage>
        <taxon>Bacteria</taxon>
        <taxon>Bacillati</taxon>
        <taxon>Actinomycetota</taxon>
        <taxon>Actinomycetes</taxon>
        <taxon>Streptosporangiales</taxon>
        <taxon>Thermomonosporaceae</taxon>
        <taxon>Actinoallomurus</taxon>
    </lineage>
</organism>
<protein>
    <recommendedName>
        <fullName evidence="1">Large catalase C-terminal domain-containing protein</fullName>
    </recommendedName>
</protein>
<comment type="caution">
    <text evidence="2">The sequence shown here is derived from an EMBL/GenBank/DDBJ whole genome shotgun (WGS) entry which is preliminary data.</text>
</comment>
<dbReference type="Gene3D" id="3.40.50.880">
    <property type="match status" value="1"/>
</dbReference>
<reference evidence="3" key="1">
    <citation type="journal article" date="2019" name="Int. J. Syst. Evol. Microbiol.">
        <title>The Global Catalogue of Microorganisms (GCM) 10K type strain sequencing project: providing services to taxonomists for standard genome sequencing and annotation.</title>
        <authorList>
            <consortium name="The Broad Institute Genomics Platform"/>
            <consortium name="The Broad Institute Genome Sequencing Center for Infectious Disease"/>
            <person name="Wu L."/>
            <person name="Ma J."/>
        </authorList>
    </citation>
    <scope>NUCLEOTIDE SEQUENCE [LARGE SCALE GENOMIC DNA]</scope>
    <source>
        <strain evidence="3">JCM 17939</strain>
    </source>
</reference>
<dbReference type="RefSeq" id="WP_345432890.1">
    <property type="nucleotide sequence ID" value="NZ_BAABHK010000006.1"/>
</dbReference>
<gene>
    <name evidence="2" type="ORF">GCM10023196_044810</name>
</gene>
<dbReference type="EMBL" id="BAABHK010000006">
    <property type="protein sequence ID" value="GAA4628446.1"/>
    <property type="molecule type" value="Genomic_DNA"/>
</dbReference>
<evidence type="ECO:0000313" key="3">
    <source>
        <dbReference type="Proteomes" id="UP001501442"/>
    </source>
</evidence>
<accession>A0ABP8UF45</accession>
<sequence length="80" mass="8324">MQFVAEAFKHGKAIGAVADGIRLLSNARLNGVQNHGEALTADQGVVLQSSPGATGEFVEQFVAAIAAHRHHNRDLAPAPA</sequence>
<keyword evidence="3" id="KW-1185">Reference proteome</keyword>
<proteinExistence type="predicted"/>